<sequence length="1621" mass="185925">MSRPSSFQDPWAVAKGRFLEGLDDKEKEQFKRVTVEDILYAASAAQKQAQANSRAWYMAAKLMPLVDAIGQYGQALDIISNTQSGILCPLWGGIRVVLTLAESFGKYHEKLMDMFERIGDVLPRFNTYAQLFASRAYLLHSLSLVYLDILQFCTAAKQVFLDSKQSKIGSSSKALFPSSSRTMSKLLWKPFEKQFGDIMDRFRRHKENVEREAMLSHMIESSEERKAQADERKLQKAERNLALQKQLEDEARRRGERWNLILSRLCRYNYEKKMRQSQSIRHKGTCEWIGGCAEYVAWSKSSKSTVLWVHGKAGCGKTIISGWVHESQLEKVKKLKSAVLLYYPCDFKEADSLSFATIIQSFIKQMALSLGQHRIPDSLLEALADAVDSGTLEFDEAVEIFFNFARNFECIWIILDGIDECDSHNRADIFRWIALAASFSDSMIAVYVSSRKDIEIKDELKRYPNIPLTTRQPVDDLNNYIAEEVESLRANGILKFSNPKFYATVVDKLIKKADGMFLWVSLQLRDLCDCATDAEVEETLEELPIGLYETYERALLRILVDHGTNTRRRVWPTSKKVYEWLYHAIRPLTLDELMEAIAIDFDDGNLDFAKVATEDERWKIIKRCGNLLEYNEADQTVTFFHYTLKQYITDLSISSDPEQDTPWDHKLVAMARDIRSSEVFVAETCLTYLSFSDFEASVIPFQQSALNSNMEHILQYTSNLAGSSLSDNAIGRGVQSILRGFKLMNGMFDAETRPCNIDFERYIYEAKPPPDSIIIRYKLLDYVQKFWLQHCRALGSLEPPFSLRIYPKFLKLCFEREFLFDVRPWGKRYSRGTYPYTDAFIWAVENDHCFLVSMIWDRITSEDRIYYTYLRLQEGRTPLSIAASHSTPALLDLLLLNAQDLMLSARLDSDRRNLLHIAALHGSPEVSKFLLAKVPLLHWMQRDIYENTPLDYALECGNPEAIHLLVQNIRVQDIRDIATALFSPGWSTDGTTSWKIEKMFLVSYATYPTKREIYSAFKLLFQQWIQNVSSRDNEYLLKGIKTALADHCLFLLVDTYIPAGEAIQLGPKMRGLLTQVLRLAIFLEDHHSITTLLREYEDISTYPQKRFREICKKRPVNYRELGFVTQFTLFPGAIPRLLALLCDIPKADEMELTIPKEGEFEGANIAWLASTFTDFKYSTFQTTLNSASTISAAETKFFWHNLTIALHIHNHRQDPSTMRDLCSMGVAMLSLRYLPEVSGKVSQDSSIFTEVLRMIDHNWRFLETGDLEDELDNMVVPIVIEQVSALLSLLHELLHSMGPEKTGGIFLKSIDPSSILNLLEGPKPKSTSGLIMIHWMVQLLLLAPIIHVQNHKLYNNAPIGASTFEDHPIFEVIYRSDQILSDYLMKANFRGKAKDSLFYPGNVITPMRSDTKAQLGGFTRPSDLSKHLIPWDYDLFESLCLWAPAYLEFLLMENTTELLYIPHHGTATTNSPQIDHDYQHIPLKRIQSALCFVCNFFSNASSGSPPRLSERQFLTICRSIQSLLVAGADPIFKRDTTSRGDYILSPFYIIKSAMGPISHRKEDQAKRILSLFENCARIHSEVNRVDLRFPPSMSFRLCTSKTVWARRMRIVETIDMAPGKH</sequence>
<dbReference type="Pfam" id="PF24883">
    <property type="entry name" value="NPHP3_N"/>
    <property type="match status" value="1"/>
</dbReference>
<organism evidence="6 7">
    <name type="scientific">Orbilia brochopaga</name>
    <dbReference type="NCBI Taxonomy" id="3140254"/>
    <lineage>
        <taxon>Eukaryota</taxon>
        <taxon>Fungi</taxon>
        <taxon>Dikarya</taxon>
        <taxon>Ascomycota</taxon>
        <taxon>Pezizomycotina</taxon>
        <taxon>Orbiliomycetes</taxon>
        <taxon>Orbiliales</taxon>
        <taxon>Orbiliaceae</taxon>
        <taxon>Orbilia</taxon>
    </lineage>
</organism>
<dbReference type="Pfam" id="PF24809">
    <property type="entry name" value="DUF7708"/>
    <property type="match status" value="1"/>
</dbReference>
<dbReference type="InterPro" id="IPR036770">
    <property type="entry name" value="Ankyrin_rpt-contain_sf"/>
</dbReference>
<evidence type="ECO:0000259" key="5">
    <source>
        <dbReference type="Pfam" id="PF24883"/>
    </source>
</evidence>
<evidence type="ECO:0000256" key="1">
    <source>
        <dbReference type="ARBA" id="ARBA00022737"/>
    </source>
</evidence>
<feature type="domain" description="Nephrocystin 3-like N-terminal" evidence="5">
    <location>
        <begin position="284"/>
        <end position="451"/>
    </location>
</feature>
<dbReference type="InterPro" id="IPR054471">
    <property type="entry name" value="GPIID_WHD"/>
</dbReference>
<keyword evidence="1" id="KW-0677">Repeat</keyword>
<dbReference type="SUPFAM" id="SSF52540">
    <property type="entry name" value="P-loop containing nucleoside triphosphate hydrolases"/>
    <property type="match status" value="1"/>
</dbReference>
<keyword evidence="2" id="KW-0175">Coiled coil</keyword>
<name>A0AAV9VGE6_9PEZI</name>
<evidence type="ECO:0008006" key="8">
    <source>
        <dbReference type="Google" id="ProtNLM"/>
    </source>
</evidence>
<dbReference type="EMBL" id="JAVHNQ010000001">
    <property type="protein sequence ID" value="KAK6359991.1"/>
    <property type="molecule type" value="Genomic_DNA"/>
</dbReference>
<dbReference type="PANTHER" id="PTHR10039:SF14">
    <property type="entry name" value="NACHT DOMAIN-CONTAINING PROTEIN"/>
    <property type="match status" value="1"/>
</dbReference>
<evidence type="ECO:0000256" key="2">
    <source>
        <dbReference type="SAM" id="Coils"/>
    </source>
</evidence>
<dbReference type="SMART" id="SM00248">
    <property type="entry name" value="ANK"/>
    <property type="match status" value="3"/>
</dbReference>
<dbReference type="InterPro" id="IPR056125">
    <property type="entry name" value="DUF7708"/>
</dbReference>
<feature type="domain" description="DUF7708" evidence="4">
    <location>
        <begin position="66"/>
        <end position="220"/>
    </location>
</feature>
<dbReference type="SUPFAM" id="SSF48403">
    <property type="entry name" value="Ankyrin repeat"/>
    <property type="match status" value="1"/>
</dbReference>
<feature type="coiled-coil region" evidence="2">
    <location>
        <begin position="220"/>
        <end position="254"/>
    </location>
</feature>
<dbReference type="PANTHER" id="PTHR10039">
    <property type="entry name" value="AMELOGENIN"/>
    <property type="match status" value="1"/>
</dbReference>
<feature type="domain" description="GPI inositol-deacylase winged helix" evidence="3">
    <location>
        <begin position="573"/>
        <end position="656"/>
    </location>
</feature>
<evidence type="ECO:0000313" key="6">
    <source>
        <dbReference type="EMBL" id="KAK6359991.1"/>
    </source>
</evidence>
<dbReference type="Pfam" id="PF12796">
    <property type="entry name" value="Ank_2"/>
    <property type="match status" value="1"/>
</dbReference>
<dbReference type="Gene3D" id="3.40.50.300">
    <property type="entry name" value="P-loop containing nucleotide triphosphate hydrolases"/>
    <property type="match status" value="1"/>
</dbReference>
<dbReference type="Pfam" id="PF22939">
    <property type="entry name" value="WHD_GPIID"/>
    <property type="match status" value="1"/>
</dbReference>
<gene>
    <name evidence="6" type="ORF">TWF696_001112</name>
</gene>
<protein>
    <recommendedName>
        <fullName evidence="8">NACHT domain-containing protein</fullName>
    </recommendedName>
</protein>
<dbReference type="InterPro" id="IPR002110">
    <property type="entry name" value="Ankyrin_rpt"/>
</dbReference>
<evidence type="ECO:0000259" key="4">
    <source>
        <dbReference type="Pfam" id="PF24809"/>
    </source>
</evidence>
<evidence type="ECO:0000259" key="3">
    <source>
        <dbReference type="Pfam" id="PF22939"/>
    </source>
</evidence>
<keyword evidence="7" id="KW-1185">Reference proteome</keyword>
<comment type="caution">
    <text evidence="6">The sequence shown here is derived from an EMBL/GenBank/DDBJ whole genome shotgun (WGS) entry which is preliminary data.</text>
</comment>
<dbReference type="Proteomes" id="UP001375240">
    <property type="component" value="Unassembled WGS sequence"/>
</dbReference>
<evidence type="ECO:0000313" key="7">
    <source>
        <dbReference type="Proteomes" id="UP001375240"/>
    </source>
</evidence>
<dbReference type="Gene3D" id="1.25.40.20">
    <property type="entry name" value="Ankyrin repeat-containing domain"/>
    <property type="match status" value="1"/>
</dbReference>
<accession>A0AAV9VGE6</accession>
<dbReference type="InterPro" id="IPR056884">
    <property type="entry name" value="NPHP3-like_N"/>
</dbReference>
<proteinExistence type="predicted"/>
<dbReference type="InterPro" id="IPR027417">
    <property type="entry name" value="P-loop_NTPase"/>
</dbReference>
<reference evidence="6 7" key="1">
    <citation type="submission" date="2019-10" db="EMBL/GenBank/DDBJ databases">
        <authorList>
            <person name="Palmer J.M."/>
        </authorList>
    </citation>
    <scope>NUCLEOTIDE SEQUENCE [LARGE SCALE GENOMIC DNA]</scope>
    <source>
        <strain evidence="6 7">TWF696</strain>
    </source>
</reference>